<dbReference type="AlphaFoldDB" id="A0A517MR11"/>
<reference evidence="1 2" key="1">
    <citation type="submission" date="2019-02" db="EMBL/GenBank/DDBJ databases">
        <title>Deep-cultivation of Planctomycetes and their phenomic and genomic characterization uncovers novel biology.</title>
        <authorList>
            <person name="Wiegand S."/>
            <person name="Jogler M."/>
            <person name="Boedeker C."/>
            <person name="Pinto D."/>
            <person name="Vollmers J."/>
            <person name="Rivas-Marin E."/>
            <person name="Kohn T."/>
            <person name="Peeters S.H."/>
            <person name="Heuer A."/>
            <person name="Rast P."/>
            <person name="Oberbeckmann S."/>
            <person name="Bunk B."/>
            <person name="Jeske O."/>
            <person name="Meyerdierks A."/>
            <person name="Storesund J.E."/>
            <person name="Kallscheuer N."/>
            <person name="Luecker S."/>
            <person name="Lage O.M."/>
            <person name="Pohl T."/>
            <person name="Merkel B.J."/>
            <person name="Hornburger P."/>
            <person name="Mueller R.-W."/>
            <person name="Bruemmer F."/>
            <person name="Labrenz M."/>
            <person name="Spormann A.M."/>
            <person name="Op den Camp H."/>
            <person name="Overmann J."/>
            <person name="Amann R."/>
            <person name="Jetten M.S.M."/>
            <person name="Mascher T."/>
            <person name="Medema M.H."/>
            <person name="Devos D.P."/>
            <person name="Kaster A.-K."/>
            <person name="Ovreas L."/>
            <person name="Rohde M."/>
            <person name="Galperin M.Y."/>
            <person name="Jogler C."/>
        </authorList>
    </citation>
    <scope>NUCLEOTIDE SEQUENCE [LARGE SCALE GENOMIC DNA]</scope>
    <source>
        <strain evidence="1 2">HG15A2</strain>
    </source>
</reference>
<sequence>MSRLLQPIICHLFSGYFLLLVPGIASAEAVIAVPKTSPAETKAAEAKVADLAIDKASKHQARLAELEKALSGATLVGRFTDSTQADALPQAERYELAAVRHLGNNQWLFKARIQYGEHDVTVPLTLPILWAGDTPVITVDKAPVIGLGQFDARVMIYRDHYAGYWSGGNHGGHLFGKVERPTAVEESPVIPLSAEPAK</sequence>
<dbReference type="RefSeq" id="WP_145057617.1">
    <property type="nucleotide sequence ID" value="NZ_CP036263.1"/>
</dbReference>
<proteinExistence type="predicted"/>
<dbReference type="EMBL" id="CP036263">
    <property type="protein sequence ID" value="QDS97328.1"/>
    <property type="molecule type" value="Genomic_DNA"/>
</dbReference>
<dbReference type="Proteomes" id="UP000319852">
    <property type="component" value="Chromosome"/>
</dbReference>
<name>A0A517MR11_9BACT</name>
<accession>A0A517MR11</accession>
<evidence type="ECO:0000313" key="2">
    <source>
        <dbReference type="Proteomes" id="UP000319852"/>
    </source>
</evidence>
<gene>
    <name evidence="1" type="ORF">HG15A2_05890</name>
</gene>
<evidence type="ECO:0000313" key="1">
    <source>
        <dbReference type="EMBL" id="QDS97328.1"/>
    </source>
</evidence>
<keyword evidence="2" id="KW-1185">Reference proteome</keyword>
<dbReference type="OrthoDB" id="286057at2"/>
<dbReference type="KEGG" id="amob:HG15A2_05890"/>
<protein>
    <submittedName>
        <fullName evidence="1">Uncharacterized protein</fullName>
    </submittedName>
</protein>
<organism evidence="1 2">
    <name type="scientific">Adhaeretor mobilis</name>
    <dbReference type="NCBI Taxonomy" id="1930276"/>
    <lineage>
        <taxon>Bacteria</taxon>
        <taxon>Pseudomonadati</taxon>
        <taxon>Planctomycetota</taxon>
        <taxon>Planctomycetia</taxon>
        <taxon>Pirellulales</taxon>
        <taxon>Lacipirellulaceae</taxon>
        <taxon>Adhaeretor</taxon>
    </lineage>
</organism>